<dbReference type="Proteomes" id="UP000288805">
    <property type="component" value="Unassembled WGS sequence"/>
</dbReference>
<dbReference type="EMBL" id="QGNW01001482">
    <property type="protein sequence ID" value="RVW39455.1"/>
    <property type="molecule type" value="Genomic_DNA"/>
</dbReference>
<gene>
    <name evidence="2" type="ORF">CK203_101524</name>
</gene>
<comment type="caution">
    <text evidence="2">The sequence shown here is derived from an EMBL/GenBank/DDBJ whole genome shotgun (WGS) entry which is preliminary data.</text>
</comment>
<feature type="chain" id="PRO_5019152052" description="Retrotransposon gag domain-containing protein" evidence="1">
    <location>
        <begin position="22"/>
        <end position="114"/>
    </location>
</feature>
<reference evidence="2 3" key="1">
    <citation type="journal article" date="2018" name="PLoS Genet.">
        <title>Population sequencing reveals clonal diversity and ancestral inbreeding in the grapevine cultivar Chardonnay.</title>
        <authorList>
            <person name="Roach M.J."/>
            <person name="Johnson D.L."/>
            <person name="Bohlmann J."/>
            <person name="van Vuuren H.J."/>
            <person name="Jones S.J."/>
            <person name="Pretorius I.S."/>
            <person name="Schmidt S.A."/>
            <person name="Borneman A.R."/>
        </authorList>
    </citation>
    <scope>NUCLEOTIDE SEQUENCE [LARGE SCALE GENOMIC DNA]</scope>
    <source>
        <strain evidence="3">cv. Chardonnay</strain>
        <tissue evidence="2">Leaf</tissue>
    </source>
</reference>
<keyword evidence="1" id="KW-0732">Signal</keyword>
<evidence type="ECO:0008006" key="4">
    <source>
        <dbReference type="Google" id="ProtNLM"/>
    </source>
</evidence>
<feature type="signal peptide" evidence="1">
    <location>
        <begin position="1"/>
        <end position="21"/>
    </location>
</feature>
<organism evidence="2 3">
    <name type="scientific">Vitis vinifera</name>
    <name type="common">Grape</name>
    <dbReference type="NCBI Taxonomy" id="29760"/>
    <lineage>
        <taxon>Eukaryota</taxon>
        <taxon>Viridiplantae</taxon>
        <taxon>Streptophyta</taxon>
        <taxon>Embryophyta</taxon>
        <taxon>Tracheophyta</taxon>
        <taxon>Spermatophyta</taxon>
        <taxon>Magnoliopsida</taxon>
        <taxon>eudicotyledons</taxon>
        <taxon>Gunneridae</taxon>
        <taxon>Pentapetalae</taxon>
        <taxon>rosids</taxon>
        <taxon>Vitales</taxon>
        <taxon>Vitaceae</taxon>
        <taxon>Viteae</taxon>
        <taxon>Vitis</taxon>
    </lineage>
</organism>
<proteinExistence type="predicted"/>
<evidence type="ECO:0000256" key="1">
    <source>
        <dbReference type="SAM" id="SignalP"/>
    </source>
</evidence>
<dbReference type="AlphaFoldDB" id="A0A438DVC3"/>
<protein>
    <recommendedName>
        <fullName evidence="4">Retrotransposon gag domain-containing protein</fullName>
    </recommendedName>
</protein>
<accession>A0A438DVC3</accession>
<evidence type="ECO:0000313" key="2">
    <source>
        <dbReference type="EMBL" id="RVW39455.1"/>
    </source>
</evidence>
<name>A0A438DVC3_VITVI</name>
<sequence length="114" mass="12904">MSSRFRRCLSCLLIKSVLIRAAPNHNHFSQYFCGCCGGTSYCHPLAAPSLRSSMWAYLKKVYHQDNDASRFQLEHAIVMFQHGSLSIQDYCSAFLTLWHEYADLVTADVPIAAL</sequence>
<evidence type="ECO:0000313" key="3">
    <source>
        <dbReference type="Proteomes" id="UP000288805"/>
    </source>
</evidence>